<feature type="compositionally biased region" description="Low complexity" evidence="5">
    <location>
        <begin position="111"/>
        <end position="124"/>
    </location>
</feature>
<dbReference type="InParanoid" id="A0A507B3I4"/>
<dbReference type="GeneID" id="41972824"/>
<dbReference type="InterPro" id="IPR011011">
    <property type="entry name" value="Znf_FYVE_PHD"/>
</dbReference>
<feature type="region of interest" description="Disordered" evidence="5">
    <location>
        <begin position="472"/>
        <end position="530"/>
    </location>
</feature>
<feature type="region of interest" description="Disordered" evidence="5">
    <location>
        <begin position="222"/>
        <end position="316"/>
    </location>
</feature>
<feature type="compositionally biased region" description="Basic and acidic residues" evidence="5">
    <location>
        <begin position="630"/>
        <end position="643"/>
    </location>
</feature>
<comment type="caution">
    <text evidence="7">The sequence shown here is derived from an EMBL/GenBank/DDBJ whole genome shotgun (WGS) entry which is preliminary data.</text>
</comment>
<dbReference type="PROSITE" id="PS50016">
    <property type="entry name" value="ZF_PHD_2"/>
    <property type="match status" value="1"/>
</dbReference>
<evidence type="ECO:0000313" key="7">
    <source>
        <dbReference type="EMBL" id="TPX14413.1"/>
    </source>
</evidence>
<dbReference type="CDD" id="cd15489">
    <property type="entry name" value="PHD_SF"/>
    <property type="match status" value="1"/>
</dbReference>
<dbReference type="InterPro" id="IPR001965">
    <property type="entry name" value="Znf_PHD"/>
</dbReference>
<dbReference type="STRING" id="1093900.A0A507B3I4"/>
<dbReference type="SMART" id="SM00249">
    <property type="entry name" value="PHD"/>
    <property type="match status" value="1"/>
</dbReference>
<dbReference type="SUPFAM" id="SSF57903">
    <property type="entry name" value="FYVE/PHD zinc finger"/>
    <property type="match status" value="1"/>
</dbReference>
<feature type="compositionally biased region" description="Polar residues" evidence="5">
    <location>
        <begin position="37"/>
        <end position="51"/>
    </location>
</feature>
<feature type="compositionally biased region" description="Polar residues" evidence="5">
    <location>
        <begin position="230"/>
        <end position="276"/>
    </location>
</feature>
<evidence type="ECO:0000256" key="3">
    <source>
        <dbReference type="ARBA" id="ARBA00022833"/>
    </source>
</evidence>
<organism evidence="7 8">
    <name type="scientific">Thyridium curvatum</name>
    <dbReference type="NCBI Taxonomy" id="1093900"/>
    <lineage>
        <taxon>Eukaryota</taxon>
        <taxon>Fungi</taxon>
        <taxon>Dikarya</taxon>
        <taxon>Ascomycota</taxon>
        <taxon>Pezizomycotina</taxon>
        <taxon>Sordariomycetes</taxon>
        <taxon>Sordariomycetidae</taxon>
        <taxon>Thyridiales</taxon>
        <taxon>Thyridiaceae</taxon>
        <taxon>Thyridium</taxon>
    </lineage>
</organism>
<feature type="compositionally biased region" description="Low complexity" evidence="5">
    <location>
        <begin position="692"/>
        <end position="709"/>
    </location>
</feature>
<dbReference type="EMBL" id="SKBQ01000028">
    <property type="protein sequence ID" value="TPX14413.1"/>
    <property type="molecule type" value="Genomic_DNA"/>
</dbReference>
<name>A0A507B3I4_9PEZI</name>
<feature type="region of interest" description="Disordered" evidence="5">
    <location>
        <begin position="378"/>
        <end position="407"/>
    </location>
</feature>
<feature type="region of interest" description="Disordered" evidence="5">
    <location>
        <begin position="334"/>
        <end position="356"/>
    </location>
</feature>
<accession>A0A507B3I4</accession>
<feature type="region of interest" description="Disordered" evidence="5">
    <location>
        <begin position="103"/>
        <end position="146"/>
    </location>
</feature>
<feature type="domain" description="PHD-type" evidence="6">
    <location>
        <begin position="51"/>
        <end position="100"/>
    </location>
</feature>
<feature type="compositionally biased region" description="Polar residues" evidence="5">
    <location>
        <begin position="499"/>
        <end position="520"/>
    </location>
</feature>
<feature type="region of interest" description="Disordered" evidence="5">
    <location>
        <begin position="606"/>
        <end position="654"/>
    </location>
</feature>
<dbReference type="Gene3D" id="3.30.40.10">
    <property type="entry name" value="Zinc/RING finger domain, C3HC4 (zinc finger)"/>
    <property type="match status" value="1"/>
</dbReference>
<feature type="region of interest" description="Disordered" evidence="5">
    <location>
        <begin position="192"/>
        <end position="211"/>
    </location>
</feature>
<evidence type="ECO:0000256" key="5">
    <source>
        <dbReference type="SAM" id="MobiDB-lite"/>
    </source>
</evidence>
<dbReference type="Proteomes" id="UP000319257">
    <property type="component" value="Unassembled WGS sequence"/>
</dbReference>
<dbReference type="OrthoDB" id="3550599at2759"/>
<keyword evidence="2 4" id="KW-0863">Zinc-finger</keyword>
<dbReference type="GO" id="GO:0008270">
    <property type="term" value="F:zinc ion binding"/>
    <property type="evidence" value="ECO:0007669"/>
    <property type="project" value="UniProtKB-KW"/>
</dbReference>
<reference evidence="7 8" key="1">
    <citation type="submission" date="2019-06" db="EMBL/GenBank/DDBJ databases">
        <title>Draft genome sequence of the filamentous fungus Phialemoniopsis curvata isolated from diesel fuel.</title>
        <authorList>
            <person name="Varaljay V.A."/>
            <person name="Lyon W.J."/>
            <person name="Crouch A.L."/>
            <person name="Drake C.E."/>
            <person name="Hollomon J.M."/>
            <person name="Nadeau L.J."/>
            <person name="Nunn H.S."/>
            <person name="Stevenson B.S."/>
            <person name="Bojanowski C.L."/>
            <person name="Crookes-Goodson W.J."/>
        </authorList>
    </citation>
    <scope>NUCLEOTIDE SEQUENCE [LARGE SCALE GENOMIC DNA]</scope>
    <source>
        <strain evidence="7 8">D216</strain>
    </source>
</reference>
<feature type="region of interest" description="Disordered" evidence="5">
    <location>
        <begin position="1"/>
        <end position="52"/>
    </location>
</feature>
<dbReference type="RefSeq" id="XP_030996124.1">
    <property type="nucleotide sequence ID" value="XM_031139892.1"/>
</dbReference>
<feature type="compositionally biased region" description="Polar residues" evidence="5">
    <location>
        <begin position="389"/>
        <end position="404"/>
    </location>
</feature>
<sequence>MDPQQHHRGAPSYRGLPGSSLQRQLEDRRPGSAAPEQKQQNTGRLQASSMPPTCYNCKQGKRIDKPLFACSKCGKHFHSACHRPLPKDSRDWTCKKCHSKEPKSRYHEAGSTSSSLSTRNSTPTLQQPPAPAHTAHSMARNGPIPSTGSADSVDYVLPSLPCAYSGCKAMTSSGLQIICDYHIKLLDRAPGQTASPPIGEAQEPAPHHETNTRVLPILRRKTAPTASKAARSSATPIAQSPAQSSRVYSPQQTQQGINSNGPIVQTTPGSATTTQEHANKKVRLNGTEPDFRLNGHYSSQLDNKTTPGQPLQRLHNGVNGINGAHHQPFPVNFAGRPYQARSADPPSRPEPTRSFSGTNGYVPGAGAMANGYRSASVGHTVGQRPQGAAGSTSMNSAPGQTNQHAGEHRSGFWFASQWDKANPSGLPGWPLKANGTHQVSDRAEPPTRQAYVSAEKTKDGLVQIRGVSYSSATFSKPHAEPHRTQNGLQRPQSLEPKASASSTMPSVQPQSTSGEAQQARTPAGPLSEHPAAITGQTKVAPQADSQSRKGQDLDDIDLDSWIYNQEGASAPPPGLSLVPKKEMPAPHADPHYGHIDPRTHWSRERSQAWHAAKQKEIKERGGRKANCGKAAERLAKQRKTSGEKEEDTAREEVRENELWLRALQWVEKCDKQDWEKDKEASRQREIQEQLEADAAGRSGAATAARNKRR</sequence>
<dbReference type="PROSITE" id="PS01359">
    <property type="entry name" value="ZF_PHD_1"/>
    <property type="match status" value="1"/>
</dbReference>
<evidence type="ECO:0000256" key="1">
    <source>
        <dbReference type="ARBA" id="ARBA00022723"/>
    </source>
</evidence>
<feature type="compositionally biased region" description="Basic and acidic residues" evidence="5">
    <location>
        <begin position="671"/>
        <end position="687"/>
    </location>
</feature>
<feature type="region of interest" description="Disordered" evidence="5">
    <location>
        <begin position="671"/>
        <end position="709"/>
    </location>
</feature>
<keyword evidence="3" id="KW-0862">Zinc</keyword>
<dbReference type="InterPro" id="IPR019787">
    <property type="entry name" value="Znf_PHD-finger"/>
</dbReference>
<keyword evidence="8" id="KW-1185">Reference proteome</keyword>
<evidence type="ECO:0000313" key="8">
    <source>
        <dbReference type="Proteomes" id="UP000319257"/>
    </source>
</evidence>
<evidence type="ECO:0000256" key="4">
    <source>
        <dbReference type="PROSITE-ProRule" id="PRU00146"/>
    </source>
</evidence>
<feature type="compositionally biased region" description="Basic and acidic residues" evidence="5">
    <location>
        <begin position="606"/>
        <end position="622"/>
    </location>
</feature>
<proteinExistence type="predicted"/>
<evidence type="ECO:0000256" key="2">
    <source>
        <dbReference type="ARBA" id="ARBA00022771"/>
    </source>
</evidence>
<dbReference type="InterPro" id="IPR019786">
    <property type="entry name" value="Zinc_finger_PHD-type_CS"/>
</dbReference>
<gene>
    <name evidence="7" type="ORF">E0L32_005377</name>
</gene>
<feature type="compositionally biased region" description="Polar residues" evidence="5">
    <location>
        <begin position="296"/>
        <end position="309"/>
    </location>
</feature>
<dbReference type="AlphaFoldDB" id="A0A507B3I4"/>
<keyword evidence="1" id="KW-0479">Metal-binding</keyword>
<protein>
    <recommendedName>
        <fullName evidence="6">PHD-type domain-containing protein</fullName>
    </recommendedName>
</protein>
<evidence type="ECO:0000259" key="6">
    <source>
        <dbReference type="PROSITE" id="PS50016"/>
    </source>
</evidence>
<dbReference type="InterPro" id="IPR013083">
    <property type="entry name" value="Znf_RING/FYVE/PHD"/>
</dbReference>